<dbReference type="EMBL" id="KT318144">
    <property type="protein sequence ID" value="ALJ33547.1"/>
    <property type="molecule type" value="mRNA"/>
</dbReference>
<dbReference type="PANTHER" id="PTHR46639">
    <property type="entry name" value="DIENCEPHALON/MESENCEPHALON HOMEOBOX PROTEIN 1"/>
    <property type="match status" value="1"/>
</dbReference>
<dbReference type="InterPro" id="IPR009057">
    <property type="entry name" value="Homeodomain-like_sf"/>
</dbReference>
<evidence type="ECO:0000256" key="4">
    <source>
        <dbReference type="ARBA" id="ARBA00023242"/>
    </source>
</evidence>
<keyword evidence="4 5" id="KW-0539">Nucleus</keyword>
<feature type="region of interest" description="Disordered" evidence="7">
    <location>
        <begin position="204"/>
        <end position="231"/>
    </location>
</feature>
<feature type="DNA-binding region" description="Homeobox" evidence="5">
    <location>
        <begin position="146"/>
        <end position="205"/>
    </location>
</feature>
<dbReference type="GO" id="GO:0005634">
    <property type="term" value="C:nucleus"/>
    <property type="evidence" value="ECO:0007669"/>
    <property type="project" value="UniProtKB-SubCell"/>
</dbReference>
<reference evidence="9" key="1">
    <citation type="submission" date="2015-07" db="EMBL/GenBank/DDBJ databases">
        <title>Wnt signalling and multipotent stem cell formation and differenciation in the hydrozoan Clytia hemisphaerica.</title>
        <authorList>
            <person name="Ruggiero A."/>
            <person name="Lapebie P."/>
            <person name="Barreau C."/>
            <person name="Houliston E."/>
        </authorList>
    </citation>
    <scope>NUCLEOTIDE SEQUENCE</scope>
</reference>
<dbReference type="SMART" id="SM00389">
    <property type="entry name" value="HOX"/>
    <property type="match status" value="1"/>
</dbReference>
<evidence type="ECO:0000256" key="3">
    <source>
        <dbReference type="ARBA" id="ARBA00023155"/>
    </source>
</evidence>
<feature type="domain" description="Homeobox" evidence="8">
    <location>
        <begin position="144"/>
        <end position="204"/>
    </location>
</feature>
<dbReference type="CDD" id="cd00086">
    <property type="entry name" value="homeodomain"/>
    <property type="match status" value="1"/>
</dbReference>
<dbReference type="PANTHER" id="PTHR46639:SF2">
    <property type="entry name" value="DIENCEPHALON_MESENCEPHALON HOMEOBOX PROTEIN 1"/>
    <property type="match status" value="1"/>
</dbReference>
<dbReference type="Gene3D" id="1.10.10.60">
    <property type="entry name" value="Homeodomain-like"/>
    <property type="match status" value="1"/>
</dbReference>
<feature type="region of interest" description="Disordered" evidence="7">
    <location>
        <begin position="43"/>
        <end position="121"/>
    </location>
</feature>
<evidence type="ECO:0000259" key="8">
    <source>
        <dbReference type="PROSITE" id="PS50071"/>
    </source>
</evidence>
<feature type="non-terminal residue" evidence="9">
    <location>
        <position position="1"/>
    </location>
</feature>
<dbReference type="Pfam" id="PF00046">
    <property type="entry name" value="Homeodomain"/>
    <property type="match status" value="1"/>
</dbReference>
<keyword evidence="2 5" id="KW-0238">DNA-binding</keyword>
<feature type="compositionally biased region" description="Acidic residues" evidence="7">
    <location>
        <begin position="53"/>
        <end position="75"/>
    </location>
</feature>
<dbReference type="PROSITE" id="PS50071">
    <property type="entry name" value="HOMEOBOX_2"/>
    <property type="match status" value="1"/>
</dbReference>
<dbReference type="PROSITE" id="PS00027">
    <property type="entry name" value="HOMEOBOX_1"/>
    <property type="match status" value="1"/>
</dbReference>
<comment type="subcellular location">
    <subcellularLocation>
        <location evidence="5 6">Nucleus</location>
    </subcellularLocation>
</comment>
<proteinExistence type="evidence at transcript level"/>
<dbReference type="InterPro" id="IPR052488">
    <property type="entry name" value="DMBX_homeobox"/>
</dbReference>
<dbReference type="FunFam" id="1.10.10.60:FF:000551">
    <property type="entry name" value="Predicted protein"/>
    <property type="match status" value="1"/>
</dbReference>
<dbReference type="GO" id="GO:0000977">
    <property type="term" value="F:RNA polymerase II transcription regulatory region sequence-specific DNA binding"/>
    <property type="evidence" value="ECO:0007669"/>
    <property type="project" value="TreeGrafter"/>
</dbReference>
<evidence type="ECO:0000256" key="2">
    <source>
        <dbReference type="ARBA" id="ARBA00023125"/>
    </source>
</evidence>
<protein>
    <submittedName>
        <fullName evidence="9">Prdl-e</fullName>
    </submittedName>
</protein>
<dbReference type="SUPFAM" id="SSF46689">
    <property type="entry name" value="Homeodomain-like"/>
    <property type="match status" value="1"/>
</dbReference>
<evidence type="ECO:0000256" key="5">
    <source>
        <dbReference type="PROSITE-ProRule" id="PRU00108"/>
    </source>
</evidence>
<comment type="similarity">
    <text evidence="1">Belongs to the paired homeobox family.</text>
</comment>
<evidence type="ECO:0000313" key="9">
    <source>
        <dbReference type="EMBL" id="ALJ33547.1"/>
    </source>
</evidence>
<dbReference type="InterPro" id="IPR017970">
    <property type="entry name" value="Homeobox_CS"/>
</dbReference>
<dbReference type="GO" id="GO:0000981">
    <property type="term" value="F:DNA-binding transcription factor activity, RNA polymerase II-specific"/>
    <property type="evidence" value="ECO:0007669"/>
    <property type="project" value="InterPro"/>
</dbReference>
<dbReference type="InterPro" id="IPR001356">
    <property type="entry name" value="HD"/>
</dbReference>
<evidence type="ECO:0000256" key="6">
    <source>
        <dbReference type="RuleBase" id="RU000682"/>
    </source>
</evidence>
<evidence type="ECO:0000256" key="1">
    <source>
        <dbReference type="ARBA" id="ARBA00005733"/>
    </source>
</evidence>
<sequence length="331" mass="38569">IMTQTKGISFSIERLLSPGCSLPSQTKGLSTREELLSNRRNISCGEERRTSSELDDNEDEEDVNIEESSDEEMEEDSHKRHGDYTSTNHEDRQQPTPPADPSYQTSRTPSQQQTSLSSKVSSTFNLTDRLADVLLESRKHSQNRKHRRIRTAFTHHQLTTLERTFEKSHYPDVVLRERLATFTGLPESRIQVWFKNRRAKYRKTQRCSSPYSQREKSLSPPKPTKQIPSPDHIPVNLLLHPKLETSAPYNARQTPLSNEYKTIWNPFNQEDTKNYPNHTQNELYPPELYRKYRGTTFPPYYMDLSPKWPPMTLNASPSRENLNASRRMFIS</sequence>
<name>A0A0N7I755_9CNID</name>
<feature type="compositionally biased region" description="Low complexity" evidence="7">
    <location>
        <begin position="102"/>
        <end position="118"/>
    </location>
</feature>
<evidence type="ECO:0000256" key="7">
    <source>
        <dbReference type="SAM" id="MobiDB-lite"/>
    </source>
</evidence>
<accession>A0A0N7I755</accession>
<keyword evidence="3 5" id="KW-0371">Homeobox</keyword>
<organism evidence="9">
    <name type="scientific">Clytia hemisphaerica</name>
    <dbReference type="NCBI Taxonomy" id="252671"/>
    <lineage>
        <taxon>Eukaryota</taxon>
        <taxon>Metazoa</taxon>
        <taxon>Cnidaria</taxon>
        <taxon>Hydrozoa</taxon>
        <taxon>Hydroidolina</taxon>
        <taxon>Leptothecata</taxon>
        <taxon>Obeliida</taxon>
        <taxon>Clytiidae</taxon>
        <taxon>Clytia</taxon>
    </lineage>
</organism>
<dbReference type="AlphaFoldDB" id="A0A0N7I755"/>